<dbReference type="InterPro" id="IPR006311">
    <property type="entry name" value="TAT_signal"/>
</dbReference>
<keyword evidence="3" id="KW-0813">Transport</keyword>
<dbReference type="InterPro" id="IPR050490">
    <property type="entry name" value="Bact_solute-bd_prot1"/>
</dbReference>
<reference evidence="6 7" key="1">
    <citation type="submission" date="2018-07" db="EMBL/GenBank/DDBJ databases">
        <title>Desertimonas flava gen. nov. sp. nov.</title>
        <authorList>
            <person name="Liu S."/>
        </authorList>
    </citation>
    <scope>NUCLEOTIDE SEQUENCE [LARGE SCALE GENOMIC DNA]</scope>
    <source>
        <strain evidence="6 7">16Sb5-5</strain>
    </source>
</reference>
<gene>
    <name evidence="6" type="ORF">DT076_05720</name>
</gene>
<evidence type="ECO:0000313" key="7">
    <source>
        <dbReference type="Proteomes" id="UP000252770"/>
    </source>
</evidence>
<evidence type="ECO:0000256" key="1">
    <source>
        <dbReference type="ARBA" id="ARBA00004196"/>
    </source>
</evidence>
<dbReference type="InterPro" id="IPR006059">
    <property type="entry name" value="SBP"/>
</dbReference>
<dbReference type="AlphaFoldDB" id="A0A367YWC3"/>
<proteinExistence type="inferred from homology"/>
<evidence type="ECO:0000256" key="2">
    <source>
        <dbReference type="ARBA" id="ARBA00008520"/>
    </source>
</evidence>
<dbReference type="SUPFAM" id="SSF53850">
    <property type="entry name" value="Periplasmic binding protein-like II"/>
    <property type="match status" value="1"/>
</dbReference>
<comment type="subcellular location">
    <subcellularLocation>
        <location evidence="1">Cell envelope</location>
    </subcellularLocation>
</comment>
<dbReference type="GO" id="GO:0030313">
    <property type="term" value="C:cell envelope"/>
    <property type="evidence" value="ECO:0007669"/>
    <property type="project" value="UniProtKB-SubCell"/>
</dbReference>
<dbReference type="Gene3D" id="3.40.190.10">
    <property type="entry name" value="Periplasmic binding protein-like II"/>
    <property type="match status" value="1"/>
</dbReference>
<protein>
    <submittedName>
        <fullName evidence="6">Sugar ABC transporter substrate-binding protein</fullName>
    </submittedName>
</protein>
<dbReference type="Proteomes" id="UP000252770">
    <property type="component" value="Unassembled WGS sequence"/>
</dbReference>
<evidence type="ECO:0000256" key="5">
    <source>
        <dbReference type="SAM" id="SignalP"/>
    </source>
</evidence>
<keyword evidence="7" id="KW-1185">Reference proteome</keyword>
<dbReference type="PANTHER" id="PTHR43649">
    <property type="entry name" value="ARABINOSE-BINDING PROTEIN-RELATED"/>
    <property type="match status" value="1"/>
</dbReference>
<comment type="caution">
    <text evidence="6">The sequence shown here is derived from an EMBL/GenBank/DDBJ whole genome shotgun (WGS) entry which is preliminary data.</text>
</comment>
<evidence type="ECO:0000256" key="3">
    <source>
        <dbReference type="ARBA" id="ARBA00022448"/>
    </source>
</evidence>
<evidence type="ECO:0000256" key="4">
    <source>
        <dbReference type="ARBA" id="ARBA00022729"/>
    </source>
</evidence>
<comment type="similarity">
    <text evidence="2">Belongs to the bacterial solute-binding protein 1 family.</text>
</comment>
<feature type="signal peptide" evidence="5">
    <location>
        <begin position="1"/>
        <end position="25"/>
    </location>
</feature>
<dbReference type="Pfam" id="PF01547">
    <property type="entry name" value="SBP_bac_1"/>
    <property type="match status" value="1"/>
</dbReference>
<evidence type="ECO:0000313" key="6">
    <source>
        <dbReference type="EMBL" id="RCK70174.1"/>
    </source>
</evidence>
<dbReference type="PROSITE" id="PS51257">
    <property type="entry name" value="PROKAR_LIPOPROTEIN"/>
    <property type="match status" value="1"/>
</dbReference>
<dbReference type="EMBL" id="QOUI01000003">
    <property type="protein sequence ID" value="RCK70174.1"/>
    <property type="molecule type" value="Genomic_DNA"/>
</dbReference>
<keyword evidence="4 5" id="KW-0732">Signal</keyword>
<name>A0A367YWC3_9ACTN</name>
<dbReference type="CDD" id="cd13585">
    <property type="entry name" value="PBP2_TMBP_like"/>
    <property type="match status" value="1"/>
</dbReference>
<dbReference type="PANTHER" id="PTHR43649:SF31">
    <property type="entry name" value="SN-GLYCEROL-3-PHOSPHATE-BINDING PERIPLASMIC PROTEIN UGPB"/>
    <property type="match status" value="1"/>
</dbReference>
<feature type="chain" id="PRO_5016909157" evidence="5">
    <location>
        <begin position="26"/>
        <end position="423"/>
    </location>
</feature>
<accession>A0A367YWC3</accession>
<sequence length="423" mass="45817">MTMTRISRRSLITGLGALGASGALAACGGGPAGSATPNEVSFANWSDNFADLYTQSLDAYEAQSGVTVVRQADVPFDDYQTRFRTLLSGGQPPGLMRLNDDFVREMTDKEQLADLGERISGLSEEEYFADVAAFTALESGQGGLPIGSSPRVLFYNKTMLQEAGITPPSSWVPDQWQWDDVLAAAQEVTGGDRYGICLWTDTGFENTFAVNNGGPGIFSADGTSFTLADPAGIEAIQWVVDLTLKHKVQPTWAYLTGEDADLRLFTAGNLGMFFGTMGLATYMRENVTDFEWDVAPMPAKVEQRQEGSLSVFVVPRESADVDRGWELLQWMVGRESGSIFAEAGAFIPLHREAAALVEKTSTQGENMALFAEAAGYQTTVNSTRATAQAVQLYRPQLERAYIGEISVEEALTSVRAQVERVIG</sequence>
<dbReference type="PROSITE" id="PS51318">
    <property type="entry name" value="TAT"/>
    <property type="match status" value="1"/>
</dbReference>
<organism evidence="6 7">
    <name type="scientific">Desertihabitans brevis</name>
    <dbReference type="NCBI Taxonomy" id="2268447"/>
    <lineage>
        <taxon>Bacteria</taxon>
        <taxon>Bacillati</taxon>
        <taxon>Actinomycetota</taxon>
        <taxon>Actinomycetes</taxon>
        <taxon>Propionibacteriales</taxon>
        <taxon>Propionibacteriaceae</taxon>
        <taxon>Desertihabitans</taxon>
    </lineage>
</organism>
<dbReference type="RefSeq" id="WP_114125717.1">
    <property type="nucleotide sequence ID" value="NZ_QOUI01000003.1"/>
</dbReference>